<protein>
    <submittedName>
        <fullName evidence="7">Uncharacterized protein</fullName>
    </submittedName>
</protein>
<dbReference type="eggNOG" id="KOG1273">
    <property type="taxonomic scope" value="Eukaryota"/>
</dbReference>
<dbReference type="InParanoid" id="A0A0L0HIF9"/>
<dbReference type="GO" id="GO:0048188">
    <property type="term" value="C:Set1C/COMPASS complex"/>
    <property type="evidence" value="ECO:0007669"/>
    <property type="project" value="EnsemblFungi"/>
</dbReference>
<dbReference type="PROSITE" id="PS50082">
    <property type="entry name" value="WD_REPEATS_2"/>
    <property type="match status" value="1"/>
</dbReference>
<dbReference type="InterPro" id="IPR001680">
    <property type="entry name" value="WD40_rpt"/>
</dbReference>
<organism evidence="7 8">
    <name type="scientific">Spizellomyces punctatus (strain DAOM BR117)</name>
    <dbReference type="NCBI Taxonomy" id="645134"/>
    <lineage>
        <taxon>Eukaryota</taxon>
        <taxon>Fungi</taxon>
        <taxon>Fungi incertae sedis</taxon>
        <taxon>Chytridiomycota</taxon>
        <taxon>Chytridiomycota incertae sedis</taxon>
        <taxon>Chytridiomycetes</taxon>
        <taxon>Spizellomycetales</taxon>
        <taxon>Spizellomycetaceae</taxon>
        <taxon>Spizellomyces</taxon>
    </lineage>
</organism>
<dbReference type="PROSITE" id="PS50294">
    <property type="entry name" value="WD_REPEATS_REGION"/>
    <property type="match status" value="1"/>
</dbReference>
<evidence type="ECO:0000256" key="1">
    <source>
        <dbReference type="ARBA" id="ARBA00004123"/>
    </source>
</evidence>
<dbReference type="PANTHER" id="PTHR44040">
    <property type="entry name" value="RETINOBLASTOMA-BINDING PROTEIN 5"/>
    <property type="match status" value="1"/>
</dbReference>
<dbReference type="SMART" id="SM00320">
    <property type="entry name" value="WD40"/>
    <property type="match status" value="6"/>
</dbReference>
<gene>
    <name evidence="7" type="ORF">SPPG_03944</name>
</gene>
<name>A0A0L0HIF9_SPIPD</name>
<keyword evidence="2 5" id="KW-0853">WD repeat</keyword>
<dbReference type="InterPro" id="IPR037850">
    <property type="entry name" value="RBBP5/Swd1"/>
</dbReference>
<dbReference type="OrthoDB" id="196858at2759"/>
<dbReference type="GeneID" id="27687423"/>
<dbReference type="STRING" id="645134.A0A0L0HIF9"/>
<feature type="repeat" description="WD" evidence="5">
    <location>
        <begin position="62"/>
        <end position="103"/>
    </location>
</feature>
<accession>A0A0L0HIF9</accession>
<keyword evidence="3" id="KW-0677">Repeat</keyword>
<dbReference type="Pfam" id="PF00400">
    <property type="entry name" value="WD40"/>
    <property type="match status" value="2"/>
</dbReference>
<evidence type="ECO:0000313" key="7">
    <source>
        <dbReference type="EMBL" id="KND00838.1"/>
    </source>
</evidence>
<comment type="subcellular location">
    <subcellularLocation>
        <location evidence="1">Nucleus</location>
    </subcellularLocation>
</comment>
<feature type="compositionally biased region" description="Acidic residues" evidence="6">
    <location>
        <begin position="347"/>
        <end position="365"/>
    </location>
</feature>
<dbReference type="SUPFAM" id="SSF50978">
    <property type="entry name" value="WD40 repeat-like"/>
    <property type="match status" value="1"/>
</dbReference>
<reference evidence="7 8" key="1">
    <citation type="submission" date="2009-08" db="EMBL/GenBank/DDBJ databases">
        <title>The Genome Sequence of Spizellomyces punctatus strain DAOM BR117.</title>
        <authorList>
            <consortium name="The Broad Institute Genome Sequencing Platform"/>
            <person name="Russ C."/>
            <person name="Cuomo C."/>
            <person name="Shea T."/>
            <person name="Young S.K."/>
            <person name="Zeng Q."/>
            <person name="Koehrsen M."/>
            <person name="Haas B."/>
            <person name="Borodovsky M."/>
            <person name="Guigo R."/>
            <person name="Alvarado L."/>
            <person name="Berlin A."/>
            <person name="Bochicchio J."/>
            <person name="Borenstein D."/>
            <person name="Chapman S."/>
            <person name="Chen Z."/>
            <person name="Engels R."/>
            <person name="Freedman E."/>
            <person name="Gellesch M."/>
            <person name="Goldberg J."/>
            <person name="Griggs A."/>
            <person name="Gujja S."/>
            <person name="Heiman D."/>
            <person name="Hepburn T."/>
            <person name="Howarth C."/>
            <person name="Jen D."/>
            <person name="Larson L."/>
            <person name="Lewis B."/>
            <person name="Mehta T."/>
            <person name="Park D."/>
            <person name="Pearson M."/>
            <person name="Roberts A."/>
            <person name="Saif S."/>
            <person name="Shenoy N."/>
            <person name="Sisk P."/>
            <person name="Stolte C."/>
            <person name="Sykes S."/>
            <person name="Thomson T."/>
            <person name="Walk T."/>
            <person name="White J."/>
            <person name="Yandava C."/>
            <person name="Burger G."/>
            <person name="Gray M.W."/>
            <person name="Holland P.W.H."/>
            <person name="King N."/>
            <person name="Lang F.B.F."/>
            <person name="Roger A.J."/>
            <person name="Ruiz-Trillo I."/>
            <person name="Lander E."/>
            <person name="Nusbaum C."/>
        </authorList>
    </citation>
    <scope>NUCLEOTIDE SEQUENCE [LARGE SCALE GENOMIC DNA]</scope>
    <source>
        <strain evidence="7 8">DAOM BR117</strain>
    </source>
</reference>
<evidence type="ECO:0000256" key="5">
    <source>
        <dbReference type="PROSITE-ProRule" id="PRU00221"/>
    </source>
</evidence>
<evidence type="ECO:0000256" key="3">
    <source>
        <dbReference type="ARBA" id="ARBA00022737"/>
    </source>
</evidence>
<keyword evidence="4" id="KW-0539">Nucleus</keyword>
<keyword evidence="8" id="KW-1185">Reference proteome</keyword>
<feature type="region of interest" description="Disordered" evidence="6">
    <location>
        <begin position="347"/>
        <end position="379"/>
    </location>
</feature>
<dbReference type="AlphaFoldDB" id="A0A0L0HIF9"/>
<evidence type="ECO:0000256" key="4">
    <source>
        <dbReference type="ARBA" id="ARBA00023242"/>
    </source>
</evidence>
<dbReference type="InterPro" id="IPR015943">
    <property type="entry name" value="WD40/YVTN_repeat-like_dom_sf"/>
</dbReference>
<sequence>MNLELLDPFGQHIPEVIAYKLTSEDSAVCCSFNYQGNLLAAGSVRGVCTIWDMDTRGIARTLTGHVHSINSVSWSRSGRYILTASSDWNGIYWDLMDGSRARTIRFDCPVISAQMHPLNTNLFVALLHGGSAVCVRLSENLGGKIERFDFPAAFEASGELLKAWDERCTAVCFAPYGNNVFIGSHKGSIVVLNTETLKVCNVIRATSTGIRGMHFDAKGRDLVVNSNDKTIRVFIVEQDADTIVLDNEQKFLDSVNRSQWAKCCFSADGEYVIGGSTAKHTHHIYLWNRHIGNLIRMLEGEKDGLVDVAAHPFKPMLASIGLSGIIYIWSASYVQKYSALAPDFEEMEDNEEYDERESEFDENEEPEKRAVQEEDTGEEIDVVTITPVNVFDDGNDPNAFVLPVDTSVKQESPTDENSDDIWRWYIPV</sequence>
<dbReference type="EMBL" id="KQ257455">
    <property type="protein sequence ID" value="KND00838.1"/>
    <property type="molecule type" value="Genomic_DNA"/>
</dbReference>
<dbReference type="OMA" id="DYEDDIM"/>
<dbReference type="PANTHER" id="PTHR44040:SF1">
    <property type="entry name" value="RETINOBLASTOMA-BINDING PROTEIN 5"/>
    <property type="match status" value="1"/>
</dbReference>
<dbReference type="RefSeq" id="XP_016608877.1">
    <property type="nucleotide sequence ID" value="XM_016752190.1"/>
</dbReference>
<evidence type="ECO:0000256" key="6">
    <source>
        <dbReference type="SAM" id="MobiDB-lite"/>
    </source>
</evidence>
<dbReference type="VEuPathDB" id="FungiDB:SPPG_03944"/>
<dbReference type="FunCoup" id="A0A0L0HIF9">
    <property type="interactions" value="909"/>
</dbReference>
<dbReference type="Proteomes" id="UP000053201">
    <property type="component" value="Unassembled WGS sequence"/>
</dbReference>
<evidence type="ECO:0000256" key="2">
    <source>
        <dbReference type="ARBA" id="ARBA00022574"/>
    </source>
</evidence>
<dbReference type="Gene3D" id="2.130.10.10">
    <property type="entry name" value="YVTN repeat-like/Quinoprotein amine dehydrogenase"/>
    <property type="match status" value="2"/>
</dbReference>
<evidence type="ECO:0000313" key="8">
    <source>
        <dbReference type="Proteomes" id="UP000053201"/>
    </source>
</evidence>
<dbReference type="InterPro" id="IPR036322">
    <property type="entry name" value="WD40_repeat_dom_sf"/>
</dbReference>
<proteinExistence type="predicted"/>